<sequence length="106" mass="12238">MKLVRKLISLFMLVLVLAPTLVQLSHIVLEEHHETEVCLSKDEQHYHDHEIDCELCDFHLNNFSVTSITQLPSIELTEINSPHIFFYSFKSKSVNPFHLRGPPSLA</sequence>
<reference evidence="1 2" key="1">
    <citation type="submission" date="2019-03" db="EMBL/GenBank/DDBJ databases">
        <title>Genomic Encyclopedia of Type Strains, Phase IV (KMG-IV): sequencing the most valuable type-strain genomes for metagenomic binning, comparative biology and taxonomic classification.</title>
        <authorList>
            <person name="Goeker M."/>
        </authorList>
    </citation>
    <scope>NUCLEOTIDE SEQUENCE [LARGE SCALE GENOMIC DNA]</scope>
    <source>
        <strain evidence="1 2">DSM 14836</strain>
    </source>
</reference>
<dbReference type="Proteomes" id="UP000294564">
    <property type="component" value="Unassembled WGS sequence"/>
</dbReference>
<evidence type="ECO:0000313" key="2">
    <source>
        <dbReference type="Proteomes" id="UP000294564"/>
    </source>
</evidence>
<dbReference type="OrthoDB" id="1449138at2"/>
<dbReference type="AlphaFoldDB" id="A0A4R2NT07"/>
<protein>
    <submittedName>
        <fullName evidence="1">Uncharacterized protein</fullName>
    </submittedName>
</protein>
<evidence type="ECO:0000313" key="1">
    <source>
        <dbReference type="EMBL" id="TCP24701.1"/>
    </source>
</evidence>
<accession>A0A4R2NT07</accession>
<organism evidence="1 2">
    <name type="scientific">Tenacibaculum skagerrakense</name>
    <dbReference type="NCBI Taxonomy" id="186571"/>
    <lineage>
        <taxon>Bacteria</taxon>
        <taxon>Pseudomonadati</taxon>
        <taxon>Bacteroidota</taxon>
        <taxon>Flavobacteriia</taxon>
        <taxon>Flavobacteriales</taxon>
        <taxon>Flavobacteriaceae</taxon>
        <taxon>Tenacibaculum</taxon>
    </lineage>
</organism>
<gene>
    <name evidence="1" type="ORF">EV195_105132</name>
</gene>
<keyword evidence="2" id="KW-1185">Reference proteome</keyword>
<dbReference type="RefSeq" id="WP_132794760.1">
    <property type="nucleotide sequence ID" value="NZ_SLXM01000005.1"/>
</dbReference>
<name>A0A4R2NT07_9FLAO</name>
<dbReference type="EMBL" id="SLXM01000005">
    <property type="protein sequence ID" value="TCP24701.1"/>
    <property type="molecule type" value="Genomic_DNA"/>
</dbReference>
<comment type="caution">
    <text evidence="1">The sequence shown here is derived from an EMBL/GenBank/DDBJ whole genome shotgun (WGS) entry which is preliminary data.</text>
</comment>
<proteinExistence type="predicted"/>